<dbReference type="Pfam" id="PF02810">
    <property type="entry name" value="SEC-C"/>
    <property type="match status" value="1"/>
</dbReference>
<evidence type="ECO:0000313" key="1">
    <source>
        <dbReference type="EMBL" id="MCE8024110.1"/>
    </source>
</evidence>
<dbReference type="InterPro" id="IPR004027">
    <property type="entry name" value="SEC_C_motif"/>
</dbReference>
<proteinExistence type="predicted"/>
<dbReference type="EMBL" id="JABFTV010000003">
    <property type="protein sequence ID" value="MCE8024110.1"/>
    <property type="molecule type" value="Genomic_DNA"/>
</dbReference>
<organism evidence="1 2">
    <name type="scientific">Billgrantia aerodenitrificans</name>
    <dbReference type="NCBI Taxonomy" id="2733483"/>
    <lineage>
        <taxon>Bacteria</taxon>
        <taxon>Pseudomonadati</taxon>
        <taxon>Pseudomonadota</taxon>
        <taxon>Gammaproteobacteria</taxon>
        <taxon>Oceanospirillales</taxon>
        <taxon>Halomonadaceae</taxon>
        <taxon>Billgrantia</taxon>
    </lineage>
</organism>
<name>A0ABS9AQI5_9GAMM</name>
<dbReference type="Proteomes" id="UP001320272">
    <property type="component" value="Unassembled WGS sequence"/>
</dbReference>
<evidence type="ECO:0000313" key="2">
    <source>
        <dbReference type="Proteomes" id="UP001320272"/>
    </source>
</evidence>
<keyword evidence="2" id="KW-1185">Reference proteome</keyword>
<evidence type="ECO:0008006" key="3">
    <source>
        <dbReference type="Google" id="ProtNLM"/>
    </source>
</evidence>
<dbReference type="SUPFAM" id="SSF103642">
    <property type="entry name" value="Sec-C motif"/>
    <property type="match status" value="1"/>
</dbReference>
<accession>A0ABS9AQI5</accession>
<dbReference type="InterPro" id="IPR027417">
    <property type="entry name" value="P-loop_NTPase"/>
</dbReference>
<comment type="caution">
    <text evidence="1">The sequence shown here is derived from an EMBL/GenBank/DDBJ whole genome shotgun (WGS) entry which is preliminary data.</text>
</comment>
<dbReference type="Gene3D" id="3.10.450.50">
    <property type="match status" value="1"/>
</dbReference>
<gene>
    <name evidence="1" type="ORF">HOP59_08195</name>
</gene>
<dbReference type="SUPFAM" id="SSF52540">
    <property type="entry name" value="P-loop containing nucleoside triphosphate hydrolases"/>
    <property type="match status" value="1"/>
</dbReference>
<reference evidence="1 2" key="1">
    <citation type="journal article" date="2021" name="Front. Microbiol.">
        <title>Aerobic Denitrification and Heterotrophic Sulfur Oxidation in the Genus Halomonas Revealed by Six Novel Species Characterizations and Genome-Based Analysis.</title>
        <authorList>
            <person name="Wang L."/>
            <person name="Shao Z."/>
        </authorList>
    </citation>
    <scope>NUCLEOTIDE SEQUENCE [LARGE SCALE GENOMIC DNA]</scope>
    <source>
        <strain evidence="1 2">MCCC 1A11058</strain>
    </source>
</reference>
<protein>
    <recommendedName>
        <fullName evidence="3">SEC-C domain-containing protein</fullName>
    </recommendedName>
</protein>
<sequence length="826" mass="91165">MQSRGWPKDVRIEWPGRADMLDPATPMPKTRVQEMADTCREIAGRLPFAVLTPDTLVWKLAGQVTLAAAGQEPRTDHAFRAGELPDLFEQLMVQLQAFPAPLPDYRAQEDEPNLLDDSPVRLITGYSGAGKTSWAAQAAVHAVGEVAYFDVRDVPGGGLAAGLARELAARRREERGGLGHVLLPGASGLEILQYLSRDSIESSQPLTVVLDNIHEPPPADVEALVRAASGFRFVMLGQPGPNSQELMARLRIKGEALNGWSSDSIAAEAVTHGCRADAATCQSLLEQTGGLPLYVQNAVTIAVSEHGGALADLCRDLAAQTHSVETAQELILARVIDALPVTTAEVLAVLSLSDIPLGRKEVAAFIREALKLEESKLAAHLRRMRTTGVIEIFGGDKTKVHDAIRLIGRARLVEMGEKAASAARHALAEMLSQSLKTDWEYKKLVLYIRMLAEIGDTKTLVELGRDEVFHEMGIWPVIEPYLFRASASKELNPDERFWALDGIVFNNMRIGKEEGTAGHIALMNQLVEEHGLGDEAQLAVGMKEMTVLALAGEVAGAKRLMKTVADRLKNTPAHKRIFRYNAAASMFFLGEYKFVERETYALIEEYYDLLGLTPQIVMGRNPPELRPLLKKSHDLDDNLKHLADTLELYAKVRAAQKKVSGLARIHAMKFYSMSNSLESVFRVGQDLVDDFVAHNDYIGAREIFETNLLPNLQVLKLASYIIPIRSQYAVVLAYCGDIQSAEAEMTRLSPYEAGLDPVNQEELRRQRQLIGEIKRYGPPPQRQLPSNQPKNVEEFRQNMTVQKVGRNERCPCGSGVKYKKCHGSRS</sequence>